<dbReference type="InterPro" id="IPR047120">
    <property type="entry name" value="Pk/Esn/Tes"/>
</dbReference>
<evidence type="ECO:0000256" key="8">
    <source>
        <dbReference type="ARBA" id="ARBA00022833"/>
    </source>
</evidence>
<dbReference type="InterPro" id="IPR034960">
    <property type="entry name" value="LIM3_Testin"/>
</dbReference>
<evidence type="ECO:0000256" key="9">
    <source>
        <dbReference type="ARBA" id="ARBA00022949"/>
    </source>
</evidence>
<evidence type="ECO:0000256" key="10">
    <source>
        <dbReference type="ARBA" id="ARBA00023038"/>
    </source>
</evidence>
<dbReference type="InterPro" id="IPR034959">
    <property type="entry name" value="LIM2_Testin"/>
</dbReference>
<keyword evidence="6 11" id="KW-0479">Metal-binding</keyword>
<evidence type="ECO:0000313" key="15">
    <source>
        <dbReference type="EMBL" id="EMP25605.1"/>
    </source>
</evidence>
<dbReference type="FunFam" id="2.10.110.10:FF:000061">
    <property type="entry name" value="Testin"/>
    <property type="match status" value="1"/>
</dbReference>
<evidence type="ECO:0000256" key="6">
    <source>
        <dbReference type="ARBA" id="ARBA00022723"/>
    </source>
</evidence>
<comment type="subcellular location">
    <subcellularLocation>
        <location evidence="1">Cell junction</location>
        <location evidence="1">Focal adhesion</location>
    </subcellularLocation>
    <subcellularLocation>
        <location evidence="2">Cytoplasm</location>
    </subcellularLocation>
</comment>
<dbReference type="Proteomes" id="UP000031443">
    <property type="component" value="Unassembled WGS sequence"/>
</dbReference>
<dbReference type="CDD" id="cd09419">
    <property type="entry name" value="LIM3_Testin"/>
    <property type="match status" value="1"/>
</dbReference>
<evidence type="ECO:0000256" key="7">
    <source>
        <dbReference type="ARBA" id="ARBA00022737"/>
    </source>
</evidence>
<feature type="region of interest" description="Disordered" evidence="12">
    <location>
        <begin position="374"/>
        <end position="423"/>
    </location>
</feature>
<evidence type="ECO:0000256" key="11">
    <source>
        <dbReference type="PROSITE-ProRule" id="PRU00125"/>
    </source>
</evidence>
<protein>
    <recommendedName>
        <fullName evidence="4">Testin</fullName>
    </recommendedName>
</protein>
<dbReference type="CDD" id="cd09829">
    <property type="entry name" value="PET_testin"/>
    <property type="match status" value="1"/>
</dbReference>
<dbReference type="GO" id="GO:0005925">
    <property type="term" value="C:focal adhesion"/>
    <property type="evidence" value="ECO:0007669"/>
    <property type="project" value="UniProtKB-SubCell"/>
</dbReference>
<feature type="domain" description="LIM zinc-binding" evidence="13">
    <location>
        <begin position="227"/>
        <end position="287"/>
    </location>
</feature>
<dbReference type="GO" id="GO:0008270">
    <property type="term" value="F:zinc ion binding"/>
    <property type="evidence" value="ECO:0007669"/>
    <property type="project" value="InterPro"/>
</dbReference>
<dbReference type="AlphaFoldDB" id="M7ARV4"/>
<dbReference type="GO" id="GO:0005737">
    <property type="term" value="C:cytoplasm"/>
    <property type="evidence" value="ECO:0007669"/>
    <property type="project" value="UniProtKB-SubCell"/>
</dbReference>
<dbReference type="PROSITE" id="PS00478">
    <property type="entry name" value="LIM_DOMAIN_1"/>
    <property type="match status" value="1"/>
</dbReference>
<dbReference type="Gene3D" id="2.10.110.10">
    <property type="entry name" value="Cysteine Rich Protein"/>
    <property type="match status" value="3"/>
</dbReference>
<dbReference type="STRING" id="8469.M7ARV4"/>
<feature type="domain" description="LIM zinc-binding" evidence="13">
    <location>
        <begin position="162"/>
        <end position="225"/>
    </location>
</feature>
<evidence type="ECO:0000256" key="4">
    <source>
        <dbReference type="ARBA" id="ARBA00019588"/>
    </source>
</evidence>
<evidence type="ECO:0000259" key="14">
    <source>
        <dbReference type="PROSITE" id="PS51303"/>
    </source>
</evidence>
<evidence type="ECO:0000256" key="3">
    <source>
        <dbReference type="ARBA" id="ARBA00008268"/>
    </source>
</evidence>
<reference evidence="16" key="1">
    <citation type="journal article" date="2013" name="Nat. Genet.">
        <title>The draft genomes of soft-shell turtle and green sea turtle yield insights into the development and evolution of the turtle-specific body plan.</title>
        <authorList>
            <person name="Wang Z."/>
            <person name="Pascual-Anaya J."/>
            <person name="Zadissa A."/>
            <person name="Li W."/>
            <person name="Niimura Y."/>
            <person name="Huang Z."/>
            <person name="Li C."/>
            <person name="White S."/>
            <person name="Xiong Z."/>
            <person name="Fang D."/>
            <person name="Wang B."/>
            <person name="Ming Y."/>
            <person name="Chen Y."/>
            <person name="Zheng Y."/>
            <person name="Kuraku S."/>
            <person name="Pignatelli M."/>
            <person name="Herrero J."/>
            <person name="Beal K."/>
            <person name="Nozawa M."/>
            <person name="Li Q."/>
            <person name="Wang J."/>
            <person name="Zhang H."/>
            <person name="Yu L."/>
            <person name="Shigenobu S."/>
            <person name="Wang J."/>
            <person name="Liu J."/>
            <person name="Flicek P."/>
            <person name="Searle S."/>
            <person name="Wang J."/>
            <person name="Kuratani S."/>
            <person name="Yin Y."/>
            <person name="Aken B."/>
            <person name="Zhang G."/>
            <person name="Irie N."/>
        </authorList>
    </citation>
    <scope>NUCLEOTIDE SEQUENCE [LARGE SCALE GENOMIC DNA]</scope>
</reference>
<feature type="compositionally biased region" description="Polar residues" evidence="12">
    <location>
        <begin position="385"/>
        <end position="395"/>
    </location>
</feature>
<dbReference type="PROSITE" id="PS50023">
    <property type="entry name" value="LIM_DOMAIN_2"/>
    <property type="match status" value="2"/>
</dbReference>
<dbReference type="InterPro" id="IPR010442">
    <property type="entry name" value="PET_domain"/>
</dbReference>
<evidence type="ECO:0000259" key="13">
    <source>
        <dbReference type="PROSITE" id="PS50023"/>
    </source>
</evidence>
<dbReference type="EMBL" id="KB587549">
    <property type="protein sequence ID" value="EMP25605.1"/>
    <property type="molecule type" value="Genomic_DNA"/>
</dbReference>
<keyword evidence="10 11" id="KW-0440">LIM domain</keyword>
<dbReference type="SUPFAM" id="SSF57716">
    <property type="entry name" value="Glucocorticoid receptor-like (DNA-binding domain)"/>
    <property type="match status" value="2"/>
</dbReference>
<accession>M7ARV4</accession>
<dbReference type="FunFam" id="2.10.110.10:FF:000005">
    <property type="entry name" value="Testin isoform 1"/>
    <property type="match status" value="1"/>
</dbReference>
<evidence type="ECO:0000256" key="5">
    <source>
        <dbReference type="ARBA" id="ARBA00022490"/>
    </source>
</evidence>
<keyword evidence="5" id="KW-0963">Cytoplasm</keyword>
<dbReference type="Pfam" id="PF00412">
    <property type="entry name" value="LIM"/>
    <property type="match status" value="3"/>
</dbReference>
<keyword evidence="8 11" id="KW-0862">Zinc</keyword>
<dbReference type="CDD" id="cd09413">
    <property type="entry name" value="LIM1_Testin"/>
    <property type="match status" value="1"/>
</dbReference>
<dbReference type="InterPro" id="IPR001781">
    <property type="entry name" value="Znf_LIM"/>
</dbReference>
<name>M7ARV4_CHEMY</name>
<dbReference type="CDD" id="cd09416">
    <property type="entry name" value="LIM2_Testin"/>
    <property type="match status" value="1"/>
</dbReference>
<dbReference type="PROSITE" id="PS51303">
    <property type="entry name" value="PET"/>
    <property type="match status" value="1"/>
</dbReference>
<dbReference type="InterPro" id="IPR033724">
    <property type="entry name" value="PET_testin"/>
</dbReference>
<dbReference type="PANTHER" id="PTHR24211">
    <property type="entry name" value="LIM DOMAIN-CONTAINING PROTEIN"/>
    <property type="match status" value="1"/>
</dbReference>
<keyword evidence="7" id="KW-0677">Repeat</keyword>
<keyword evidence="9" id="KW-0965">Cell junction</keyword>
<dbReference type="SMART" id="SM00132">
    <property type="entry name" value="LIM"/>
    <property type="match status" value="3"/>
</dbReference>
<proteinExistence type="inferred from homology"/>
<evidence type="ECO:0000256" key="12">
    <source>
        <dbReference type="SAM" id="MobiDB-lite"/>
    </source>
</evidence>
<dbReference type="InterPro" id="IPR034958">
    <property type="entry name" value="LIM1_Testin"/>
</dbReference>
<keyword evidence="16" id="KW-1185">Reference proteome</keyword>
<comment type="similarity">
    <text evidence="3">Belongs to the prickle / espinas / testin family.</text>
</comment>
<sequence length="434" mass="48911">MGLGHEQGFGAPCLKCKDKCEGFELHFWRKICRNCKCGQEEHDVLTSNEEDRKVGKLFEDTKYTTLIAKLKTDGIPMYKRNVMILTNPVSAKKNISINTVTYEWAPPVQNQTLARQYMQMLPKEKQPVAGSEGAQYRKKQLAKQLPAHDQDPSKCHELSPNESCYRCKLNMKEGDPAVYAERAGYDKLWHPACFVCCTCNELLVDMIYFWKNGNLYCGRHYCDSEKPRCAGCDELIFSNEYTQAEGQNWHLKHFCCFDCDCVLAGEIYVMVNDKPVCKPCYVKNHAVVCQGCHNAIDPEVQRVTYNNFNWHATTECFLCSCCSKSLIGQKFMPIEGMVFCSVEWLAFKPDRAGVGNYPTTQLIRQICIGTTGEHQESSVHRLKKTSSGNNQRTPGGQTGIHPTASRIGEPKNKITSGSTEPSGMCHLLIDSATA</sequence>
<gene>
    <name evidence="15" type="ORF">UY3_17294</name>
</gene>
<organism evidence="15 16">
    <name type="scientific">Chelonia mydas</name>
    <name type="common">Green sea-turtle</name>
    <name type="synonym">Chelonia agassizi</name>
    <dbReference type="NCBI Taxonomy" id="8469"/>
    <lineage>
        <taxon>Eukaryota</taxon>
        <taxon>Metazoa</taxon>
        <taxon>Chordata</taxon>
        <taxon>Craniata</taxon>
        <taxon>Vertebrata</taxon>
        <taxon>Euteleostomi</taxon>
        <taxon>Archelosauria</taxon>
        <taxon>Testudinata</taxon>
        <taxon>Testudines</taxon>
        <taxon>Cryptodira</taxon>
        <taxon>Durocryptodira</taxon>
        <taxon>Americhelydia</taxon>
        <taxon>Chelonioidea</taxon>
        <taxon>Cheloniidae</taxon>
        <taxon>Chelonia</taxon>
    </lineage>
</organism>
<evidence type="ECO:0000256" key="1">
    <source>
        <dbReference type="ARBA" id="ARBA00004246"/>
    </source>
</evidence>
<evidence type="ECO:0000256" key="2">
    <source>
        <dbReference type="ARBA" id="ARBA00004496"/>
    </source>
</evidence>
<dbReference type="PANTHER" id="PTHR24211:SF1">
    <property type="entry name" value="TESTIN"/>
    <property type="match status" value="1"/>
</dbReference>
<evidence type="ECO:0000313" key="16">
    <source>
        <dbReference type="Proteomes" id="UP000031443"/>
    </source>
</evidence>
<dbReference type="Pfam" id="PF06297">
    <property type="entry name" value="PET"/>
    <property type="match status" value="1"/>
</dbReference>
<feature type="domain" description="PET" evidence="14">
    <location>
        <begin position="83"/>
        <end position="190"/>
    </location>
</feature>